<gene>
    <name evidence="2" type="ORF">AMELA_G00055520</name>
</gene>
<accession>A0A7J6BAA3</accession>
<dbReference type="AlphaFoldDB" id="A0A7J6BAA3"/>
<keyword evidence="3" id="KW-1185">Reference proteome</keyword>
<feature type="region of interest" description="Disordered" evidence="1">
    <location>
        <begin position="1"/>
        <end position="27"/>
    </location>
</feature>
<proteinExistence type="predicted"/>
<evidence type="ECO:0000313" key="2">
    <source>
        <dbReference type="EMBL" id="KAF4090678.1"/>
    </source>
</evidence>
<reference evidence="2 3" key="1">
    <citation type="submission" date="2020-02" db="EMBL/GenBank/DDBJ databases">
        <title>A chromosome-scale genome assembly of the black bullhead catfish (Ameiurus melas).</title>
        <authorList>
            <person name="Wen M."/>
            <person name="Zham M."/>
            <person name="Cabau C."/>
            <person name="Klopp C."/>
            <person name="Donnadieu C."/>
            <person name="Roques C."/>
            <person name="Bouchez O."/>
            <person name="Lampietro C."/>
            <person name="Jouanno E."/>
            <person name="Herpin A."/>
            <person name="Louis A."/>
            <person name="Berthelot C."/>
            <person name="Parey E."/>
            <person name="Roest-Crollius H."/>
            <person name="Braasch I."/>
            <person name="Postlethwait J."/>
            <person name="Robinson-Rechavi M."/>
            <person name="Echchiki A."/>
            <person name="Begum T."/>
            <person name="Montfort J."/>
            <person name="Schartl M."/>
            <person name="Bobe J."/>
            <person name="Guiguen Y."/>
        </authorList>
    </citation>
    <scope>NUCLEOTIDE SEQUENCE [LARGE SCALE GENOMIC DNA]</scope>
    <source>
        <strain evidence="2">M_S1</strain>
        <tissue evidence="2">Blood</tissue>
    </source>
</reference>
<organism evidence="2 3">
    <name type="scientific">Ameiurus melas</name>
    <name type="common">Black bullhead</name>
    <name type="synonym">Silurus melas</name>
    <dbReference type="NCBI Taxonomy" id="219545"/>
    <lineage>
        <taxon>Eukaryota</taxon>
        <taxon>Metazoa</taxon>
        <taxon>Chordata</taxon>
        <taxon>Craniata</taxon>
        <taxon>Vertebrata</taxon>
        <taxon>Euteleostomi</taxon>
        <taxon>Actinopterygii</taxon>
        <taxon>Neopterygii</taxon>
        <taxon>Teleostei</taxon>
        <taxon>Ostariophysi</taxon>
        <taxon>Siluriformes</taxon>
        <taxon>Ictaluridae</taxon>
        <taxon>Ameiurus</taxon>
    </lineage>
</organism>
<dbReference type="Proteomes" id="UP000593565">
    <property type="component" value="Unassembled WGS sequence"/>
</dbReference>
<protein>
    <submittedName>
        <fullName evidence="2">Uncharacterized protein</fullName>
    </submittedName>
</protein>
<name>A0A7J6BAA3_AMEME</name>
<sequence length="107" mass="12482">MMETRSCKVSDNPGKLEEHVDDVNTSPAQRRMSRVYPALCPMLPGIGSWFPVTLKRISEENVTSYSYADNPEKWITQWFYTIQFSPRTPSHSHRREAVSLLAMWEEF</sequence>
<evidence type="ECO:0000313" key="3">
    <source>
        <dbReference type="Proteomes" id="UP000593565"/>
    </source>
</evidence>
<comment type="caution">
    <text evidence="2">The sequence shown here is derived from an EMBL/GenBank/DDBJ whole genome shotgun (WGS) entry which is preliminary data.</text>
</comment>
<evidence type="ECO:0000256" key="1">
    <source>
        <dbReference type="SAM" id="MobiDB-lite"/>
    </source>
</evidence>
<dbReference type="EMBL" id="JAAGNN010000004">
    <property type="protein sequence ID" value="KAF4090678.1"/>
    <property type="molecule type" value="Genomic_DNA"/>
</dbReference>
<feature type="compositionally biased region" description="Basic and acidic residues" evidence="1">
    <location>
        <begin position="1"/>
        <end position="22"/>
    </location>
</feature>